<comment type="caution">
    <text evidence="2">The sequence shown here is derived from an EMBL/GenBank/DDBJ whole genome shotgun (WGS) entry which is preliminary data.</text>
</comment>
<sequence>MSAHAEHGDSAPPRSRPSRMMALSVGLFVIGMVAVVAVFVLFALGHTDLPVWLSVSAIGFTSVGFGSALVTLVREARSP</sequence>
<keyword evidence="1" id="KW-0812">Transmembrane</keyword>
<evidence type="ECO:0000313" key="2">
    <source>
        <dbReference type="EMBL" id="MBA0127698.1"/>
    </source>
</evidence>
<keyword evidence="3" id="KW-1185">Reference proteome</keyword>
<organism evidence="2 3">
    <name type="scientific">Haloechinothrix aidingensis</name>
    <dbReference type="NCBI Taxonomy" id="2752311"/>
    <lineage>
        <taxon>Bacteria</taxon>
        <taxon>Bacillati</taxon>
        <taxon>Actinomycetota</taxon>
        <taxon>Actinomycetes</taxon>
        <taxon>Pseudonocardiales</taxon>
        <taxon>Pseudonocardiaceae</taxon>
        <taxon>Haloechinothrix</taxon>
    </lineage>
</organism>
<feature type="transmembrane region" description="Helical" evidence="1">
    <location>
        <begin position="21"/>
        <end position="45"/>
    </location>
</feature>
<keyword evidence="1" id="KW-1133">Transmembrane helix</keyword>
<evidence type="ECO:0000313" key="3">
    <source>
        <dbReference type="Proteomes" id="UP000582974"/>
    </source>
</evidence>
<feature type="transmembrane region" description="Helical" evidence="1">
    <location>
        <begin position="51"/>
        <end position="73"/>
    </location>
</feature>
<protein>
    <submittedName>
        <fullName evidence="2">Uncharacterized protein</fullName>
    </submittedName>
</protein>
<dbReference type="Proteomes" id="UP000582974">
    <property type="component" value="Unassembled WGS sequence"/>
</dbReference>
<gene>
    <name evidence="2" type="ORF">H0B56_19310</name>
</gene>
<evidence type="ECO:0000256" key="1">
    <source>
        <dbReference type="SAM" id="Phobius"/>
    </source>
</evidence>
<dbReference type="AlphaFoldDB" id="A0A838AEZ8"/>
<dbReference type="RefSeq" id="WP_180894522.1">
    <property type="nucleotide sequence ID" value="NZ_JACCKD010000008.1"/>
</dbReference>
<proteinExistence type="predicted"/>
<keyword evidence="1" id="KW-0472">Membrane</keyword>
<name>A0A838AEZ8_9PSEU</name>
<reference evidence="2 3" key="1">
    <citation type="submission" date="2020-07" db="EMBL/GenBank/DDBJ databases">
        <title>Genome of Haloechinothrix sp.</title>
        <authorList>
            <person name="Tang S.-K."/>
            <person name="Yang L."/>
            <person name="Zhu W.-Y."/>
        </authorList>
    </citation>
    <scope>NUCLEOTIDE SEQUENCE [LARGE SCALE GENOMIC DNA]</scope>
    <source>
        <strain evidence="2 3">YIM 98757</strain>
    </source>
</reference>
<dbReference type="EMBL" id="JACCKD010000008">
    <property type="protein sequence ID" value="MBA0127698.1"/>
    <property type="molecule type" value="Genomic_DNA"/>
</dbReference>
<accession>A0A838AEZ8</accession>